<evidence type="ECO:0000256" key="3">
    <source>
        <dbReference type="ARBA" id="ARBA00022827"/>
    </source>
</evidence>
<dbReference type="EMBL" id="SRLA01000002">
    <property type="protein sequence ID" value="TGE08445.1"/>
    <property type="molecule type" value="Genomic_DNA"/>
</dbReference>
<dbReference type="PANTHER" id="PTHR43004">
    <property type="entry name" value="TRK SYSTEM POTASSIUM UPTAKE PROTEIN"/>
    <property type="match status" value="1"/>
</dbReference>
<dbReference type="InterPro" id="IPR050641">
    <property type="entry name" value="RIFMO-like"/>
</dbReference>
<dbReference type="RefSeq" id="WP_135434356.1">
    <property type="nucleotide sequence ID" value="NZ_SRLA01000002.1"/>
</dbReference>
<comment type="caution">
    <text evidence="5">The sequence shown here is derived from an EMBL/GenBank/DDBJ whole genome shotgun (WGS) entry which is preliminary data.</text>
</comment>
<dbReference type="Gene3D" id="3.40.30.120">
    <property type="match status" value="1"/>
</dbReference>
<feature type="domain" description="FAD-binding" evidence="4">
    <location>
        <begin position="17"/>
        <end position="371"/>
    </location>
</feature>
<evidence type="ECO:0000313" key="6">
    <source>
        <dbReference type="Proteomes" id="UP000298337"/>
    </source>
</evidence>
<protein>
    <submittedName>
        <fullName evidence="5">FAD-dependent oxidoreductase</fullName>
    </submittedName>
</protein>
<dbReference type="Gene3D" id="3.50.50.60">
    <property type="entry name" value="FAD/NAD(P)-binding domain"/>
    <property type="match status" value="1"/>
</dbReference>
<dbReference type="Gene3D" id="3.30.70.2450">
    <property type="match status" value="1"/>
</dbReference>
<evidence type="ECO:0000313" key="5">
    <source>
        <dbReference type="EMBL" id="TGE08445.1"/>
    </source>
</evidence>
<dbReference type="GO" id="GO:0071949">
    <property type="term" value="F:FAD binding"/>
    <property type="evidence" value="ECO:0007669"/>
    <property type="project" value="InterPro"/>
</dbReference>
<dbReference type="OrthoDB" id="9766816at2"/>
<gene>
    <name evidence="5" type="ORF">EU556_12090</name>
</gene>
<dbReference type="Proteomes" id="UP000298337">
    <property type="component" value="Unassembled WGS sequence"/>
</dbReference>
<dbReference type="SUPFAM" id="SSF51905">
    <property type="entry name" value="FAD/NAD(P)-binding domain"/>
    <property type="match status" value="1"/>
</dbReference>
<dbReference type="AlphaFoldDB" id="A0A4Z0P903"/>
<dbReference type="PANTHER" id="PTHR43004:SF19">
    <property type="entry name" value="BINDING MONOOXYGENASE, PUTATIVE (JCVI)-RELATED"/>
    <property type="match status" value="1"/>
</dbReference>
<dbReference type="InterPro" id="IPR036188">
    <property type="entry name" value="FAD/NAD-bd_sf"/>
</dbReference>
<keyword evidence="2" id="KW-0285">Flavoprotein</keyword>
<evidence type="ECO:0000259" key="4">
    <source>
        <dbReference type="Pfam" id="PF01494"/>
    </source>
</evidence>
<keyword evidence="3" id="KW-0274">FAD</keyword>
<reference evidence="5 6" key="1">
    <citation type="submission" date="2019-04" db="EMBL/GenBank/DDBJ databases">
        <authorList>
            <person name="Feng G."/>
            <person name="Zhang J."/>
            <person name="Zhu H."/>
        </authorList>
    </citation>
    <scope>NUCLEOTIDE SEQUENCE [LARGE SCALE GENOMIC DNA]</scope>
    <source>
        <strain evidence="5 6">92R-1</strain>
    </source>
</reference>
<dbReference type="Pfam" id="PF01494">
    <property type="entry name" value="FAD_binding_3"/>
    <property type="match status" value="1"/>
</dbReference>
<dbReference type="PRINTS" id="PR00420">
    <property type="entry name" value="RNGMNOXGNASE"/>
</dbReference>
<accession>A0A4Z0P903</accession>
<dbReference type="InterPro" id="IPR002938">
    <property type="entry name" value="FAD-bd"/>
</dbReference>
<comment type="cofactor">
    <cofactor evidence="1">
        <name>FAD</name>
        <dbReference type="ChEBI" id="CHEBI:57692"/>
    </cofactor>
</comment>
<dbReference type="GO" id="GO:0016709">
    <property type="term" value="F:oxidoreductase activity, acting on paired donors, with incorporation or reduction of molecular oxygen, NAD(P)H as one donor, and incorporation of one atom of oxygen"/>
    <property type="evidence" value="ECO:0007669"/>
    <property type="project" value="UniProtKB-ARBA"/>
</dbReference>
<evidence type="ECO:0000256" key="2">
    <source>
        <dbReference type="ARBA" id="ARBA00022630"/>
    </source>
</evidence>
<name>A0A4Z0P903_9BACT</name>
<proteinExistence type="predicted"/>
<sequence length="528" mass="57294">MNETLENKSATPKPVAYDVLVAGAGPVGLFLACELALADCSVLVLEKAADPHSPLKQMPFGLRGLNALSIEALYRRGLLQELQVPKHFTFAPNAAPAGVKAKTKPGGHFAGMQFQFDKIDTAQWPYRLPGSTETLLMSELQELETVLARRAESLGVTIRRGLAIADFQQTDDLVTVRAGHHTWQCQWLVGCDGARSAVRKLGGFAFAGTEPEFTGYSAKVELADTEKLLPGRTLTPAGMYWLQQPAYLIMQDFDGGAFHQSQQPISREYLQELLRRISGTDVTITALHMATAWTDRARQATAYRQGRVLLAGDAAHIHSPLGGQGLNLGLGDALNLGWKLAATIQGHAPAGLLDSYYSERHPIGAQVLDWSRAQVAIMQPTPQAQALRGIIQDLLNTRDGATYFAGRVWGTTTHYDLGGFHPLVGHSAPNFEFEDGLTLGELLRNGRGLLLDFDGNTVLQTLAQEYGQQLNYVSAKAKETLGLGALLIRPDGFVAWATDGAPDAPAVREAAERWFGRGCNVCFLPNQE</sequence>
<keyword evidence="6" id="KW-1185">Reference proteome</keyword>
<dbReference type="Pfam" id="PF21274">
    <property type="entry name" value="Rng_hyd_C"/>
    <property type="match status" value="1"/>
</dbReference>
<organism evidence="5 6">
    <name type="scientific">Hymenobacter fodinae</name>
    <dbReference type="NCBI Taxonomy" id="2510796"/>
    <lineage>
        <taxon>Bacteria</taxon>
        <taxon>Pseudomonadati</taxon>
        <taxon>Bacteroidota</taxon>
        <taxon>Cytophagia</taxon>
        <taxon>Cytophagales</taxon>
        <taxon>Hymenobacteraceae</taxon>
        <taxon>Hymenobacter</taxon>
    </lineage>
</organism>
<evidence type="ECO:0000256" key="1">
    <source>
        <dbReference type="ARBA" id="ARBA00001974"/>
    </source>
</evidence>